<proteinExistence type="predicted"/>
<dbReference type="AlphaFoldDB" id="A0A0R3QH66"/>
<organism evidence="3">
    <name type="scientific">Brugia timori</name>
    <dbReference type="NCBI Taxonomy" id="42155"/>
    <lineage>
        <taxon>Eukaryota</taxon>
        <taxon>Metazoa</taxon>
        <taxon>Ecdysozoa</taxon>
        <taxon>Nematoda</taxon>
        <taxon>Chromadorea</taxon>
        <taxon>Rhabditida</taxon>
        <taxon>Spirurina</taxon>
        <taxon>Spiruromorpha</taxon>
        <taxon>Filarioidea</taxon>
        <taxon>Onchocercidae</taxon>
        <taxon>Brugia</taxon>
    </lineage>
</organism>
<evidence type="ECO:0000313" key="2">
    <source>
        <dbReference type="Proteomes" id="UP000280834"/>
    </source>
</evidence>
<gene>
    <name evidence="1" type="ORF">BTMF_LOCUS5001</name>
</gene>
<dbReference type="STRING" id="42155.A0A0R3QH66"/>
<dbReference type="EMBL" id="UZAG01005176">
    <property type="protein sequence ID" value="VDO17556.1"/>
    <property type="molecule type" value="Genomic_DNA"/>
</dbReference>
<reference evidence="3" key="1">
    <citation type="submission" date="2017-02" db="UniProtKB">
        <authorList>
            <consortium name="WormBaseParasite"/>
        </authorList>
    </citation>
    <scope>IDENTIFICATION</scope>
</reference>
<dbReference type="Proteomes" id="UP000280834">
    <property type="component" value="Unassembled WGS sequence"/>
</dbReference>
<dbReference type="WBParaSite" id="BTMF_0000572601-mRNA-1">
    <property type="protein sequence ID" value="BTMF_0000572601-mRNA-1"/>
    <property type="gene ID" value="BTMF_0000572601"/>
</dbReference>
<evidence type="ECO:0000313" key="3">
    <source>
        <dbReference type="WBParaSite" id="BTMF_0000572601-mRNA-1"/>
    </source>
</evidence>
<accession>A0A0R3QH66</accession>
<name>A0A0R3QH66_9BILA</name>
<evidence type="ECO:0000313" key="1">
    <source>
        <dbReference type="EMBL" id="VDO17556.1"/>
    </source>
</evidence>
<sequence>MIGFKCFIKVGVFQFNKFKRNIAMNAQKKKNPGNKDTSGLDDLDAILMEVELETRKKAVAAAAKSIRKSGKGM</sequence>
<reference evidence="1 2" key="2">
    <citation type="submission" date="2018-11" db="EMBL/GenBank/DDBJ databases">
        <authorList>
            <consortium name="Pathogen Informatics"/>
        </authorList>
    </citation>
    <scope>NUCLEOTIDE SEQUENCE [LARGE SCALE GENOMIC DNA]</scope>
</reference>
<protein>
    <submittedName>
        <fullName evidence="3">DUF1192 domain-containing protein</fullName>
    </submittedName>
</protein>
<keyword evidence="2" id="KW-1185">Reference proteome</keyword>